<dbReference type="STRING" id="1110502.TMO_0044"/>
<organism evidence="3 4">
    <name type="scientific">Tistrella mobilis (strain KA081020-065)</name>
    <dbReference type="NCBI Taxonomy" id="1110502"/>
    <lineage>
        <taxon>Bacteria</taxon>
        <taxon>Pseudomonadati</taxon>
        <taxon>Pseudomonadota</taxon>
        <taxon>Alphaproteobacteria</taxon>
        <taxon>Geminicoccales</taxon>
        <taxon>Geminicoccaceae</taxon>
        <taxon>Tistrella</taxon>
    </lineage>
</organism>
<dbReference type="eggNOG" id="ENOG5030JFD">
    <property type="taxonomic scope" value="Bacteria"/>
</dbReference>
<protein>
    <recommendedName>
        <fullName evidence="2">DdrB-like domain-containing protein</fullName>
    </recommendedName>
</protein>
<evidence type="ECO:0000313" key="3">
    <source>
        <dbReference type="EMBL" id="AFK51883.1"/>
    </source>
</evidence>
<dbReference type="Proteomes" id="UP000005258">
    <property type="component" value="Chromosome"/>
</dbReference>
<gene>
    <name evidence="3" type="ordered locus">TMO_0044</name>
</gene>
<dbReference type="AlphaFoldDB" id="I3TGJ5"/>
<accession>I3TGJ5</accession>
<evidence type="ECO:0000259" key="2">
    <source>
        <dbReference type="Pfam" id="PF18763"/>
    </source>
</evidence>
<reference evidence="3 4" key="1">
    <citation type="journal article" date="2012" name="J. Am. Chem. Soc.">
        <title>Bacterial biosynthesis and maturation of the didemnin anti-cancer agents.</title>
        <authorList>
            <person name="Xu Y."/>
            <person name="Kersten R.D."/>
            <person name="Nam S.J."/>
            <person name="Lu L."/>
            <person name="Al-Suwailem A.M."/>
            <person name="Zheng H."/>
            <person name="Fenical W."/>
            <person name="Dorrestein P.C."/>
            <person name="Moore B.S."/>
            <person name="Qian P.Y."/>
        </authorList>
    </citation>
    <scope>NUCLEOTIDE SEQUENCE [LARGE SCALE GENOMIC DNA]</scope>
    <source>
        <strain evidence="3 4">KA081020-065</strain>
    </source>
</reference>
<evidence type="ECO:0000256" key="1">
    <source>
        <dbReference type="SAM" id="MobiDB-lite"/>
    </source>
</evidence>
<sequence>MTGLGIYTQPTAPNRRLEALGYATLPASTSAVLDATAEETSATNITPLTRRWLSRRLEDQGRTLDPEEANSLYGIDGQLSWTEPVAEGIARELRDLKQAEINRQSVLARAQGGIWEGTQALGVGLWRSLLDPIGIAASFIPFVGQARYATALEGAGSAAGRALVRTRLGAIEGAAGAAVLEPAILGMTAEERADYSLADSILNVAFGGVMGGGLHAGAGFAGDAALGRYRSPATEAVDSLTQSGRADVHEGLMSAAVGAVAEGRPVPPEIGAAVRAAMPPRRPARRSSIQEVYDSEQRRIQTRYEVVEADSLVTSNLADGTINPAFPADLQPRQRDRMASREQISAMAADLQPARLGASADAATGAPVVSAEGVVESGNGRVLAIREAYARGLDADYRAFLAREGYQIEGMTAPVLVRRRVSDLTPEDRRRFTVAAQSSGTLELSATERAMADAGAIDRALAYLDEAAELDAAANARFVRAYLEALPQSERGRLATATGDLSADGLRRIKAGLLARAFGDADLVARITEAADPSSRSLGNALEAVAPAWARMRAEAASGQISAGADATTDLVRAVRMIRDQRAAGRPLAEVMDQYDAFDPPTPATSAFLAGMLVERPDGTVTTRSGEAITRHLRAYVDAAVKTSPVPDMFGTAPATADEILAGVRRVAQAGEIEDRAAIEAAERLAPADDPLPRRSEAGIEMPADDPTLDAELDEAVRVGALSADEVQAARAEIAALDAEADAEASGWAAAAFCMGRRSA</sequence>
<keyword evidence="4" id="KW-1185">Reference proteome</keyword>
<dbReference type="HOGENOM" id="CLU_366778_0_0_5"/>
<feature type="domain" description="DdrB-like" evidence="2">
    <location>
        <begin position="296"/>
        <end position="420"/>
    </location>
</feature>
<dbReference type="KEGG" id="tmo:TMO_0044"/>
<dbReference type="InterPro" id="IPR041398">
    <property type="entry name" value="DdrB_dom"/>
</dbReference>
<dbReference type="RefSeq" id="WP_014743563.1">
    <property type="nucleotide sequence ID" value="NC_017956.1"/>
</dbReference>
<evidence type="ECO:0000313" key="4">
    <source>
        <dbReference type="Proteomes" id="UP000005258"/>
    </source>
</evidence>
<proteinExistence type="predicted"/>
<dbReference type="Pfam" id="PF18763">
    <property type="entry name" value="ddrB-ParB"/>
    <property type="match status" value="1"/>
</dbReference>
<feature type="compositionally biased region" description="Basic and acidic residues" evidence="1">
    <location>
        <begin position="685"/>
        <end position="698"/>
    </location>
</feature>
<dbReference type="PATRIC" id="fig|1110502.3.peg.46"/>
<feature type="region of interest" description="Disordered" evidence="1">
    <location>
        <begin position="685"/>
        <end position="707"/>
    </location>
</feature>
<name>I3TGJ5_TISMK</name>
<dbReference type="EMBL" id="CP003236">
    <property type="protein sequence ID" value="AFK51883.1"/>
    <property type="molecule type" value="Genomic_DNA"/>
</dbReference>